<evidence type="ECO:0000256" key="1">
    <source>
        <dbReference type="SAM" id="MobiDB-lite"/>
    </source>
</evidence>
<name>A0AAN9Q6L8_CANGL</name>
<evidence type="ECO:0000313" key="3">
    <source>
        <dbReference type="Proteomes" id="UP001367508"/>
    </source>
</evidence>
<sequence>MLTKTSRVSDDIPRHGAHTSNTIPRLHAWRTRSLMFVPECGGRWGLSLKQGQYYMDWVWAESGTPTEPEVAQARC</sequence>
<keyword evidence="3" id="KW-1185">Reference proteome</keyword>
<comment type="caution">
    <text evidence="2">The sequence shown here is derived from an EMBL/GenBank/DDBJ whole genome shotgun (WGS) entry which is preliminary data.</text>
</comment>
<accession>A0AAN9Q6L8</accession>
<dbReference type="AlphaFoldDB" id="A0AAN9Q6L8"/>
<reference evidence="2 3" key="1">
    <citation type="submission" date="2024-01" db="EMBL/GenBank/DDBJ databases">
        <title>The genomes of 5 underutilized Papilionoideae crops provide insights into root nodulation and disease resistanc.</title>
        <authorList>
            <person name="Jiang F."/>
        </authorList>
    </citation>
    <scope>NUCLEOTIDE SEQUENCE [LARGE SCALE GENOMIC DNA]</scope>
    <source>
        <strain evidence="2">LVBAO_FW01</strain>
        <tissue evidence="2">Leaves</tissue>
    </source>
</reference>
<organism evidence="2 3">
    <name type="scientific">Canavalia gladiata</name>
    <name type="common">Sword bean</name>
    <name type="synonym">Dolichos gladiatus</name>
    <dbReference type="NCBI Taxonomy" id="3824"/>
    <lineage>
        <taxon>Eukaryota</taxon>
        <taxon>Viridiplantae</taxon>
        <taxon>Streptophyta</taxon>
        <taxon>Embryophyta</taxon>
        <taxon>Tracheophyta</taxon>
        <taxon>Spermatophyta</taxon>
        <taxon>Magnoliopsida</taxon>
        <taxon>eudicotyledons</taxon>
        <taxon>Gunneridae</taxon>
        <taxon>Pentapetalae</taxon>
        <taxon>rosids</taxon>
        <taxon>fabids</taxon>
        <taxon>Fabales</taxon>
        <taxon>Fabaceae</taxon>
        <taxon>Papilionoideae</taxon>
        <taxon>50 kb inversion clade</taxon>
        <taxon>NPAAA clade</taxon>
        <taxon>indigoferoid/millettioid clade</taxon>
        <taxon>Phaseoleae</taxon>
        <taxon>Canavalia</taxon>
    </lineage>
</organism>
<feature type="region of interest" description="Disordered" evidence="1">
    <location>
        <begin position="1"/>
        <end position="20"/>
    </location>
</feature>
<dbReference type="Proteomes" id="UP001367508">
    <property type="component" value="Unassembled WGS sequence"/>
</dbReference>
<gene>
    <name evidence="2" type="ORF">VNO77_27596</name>
</gene>
<evidence type="ECO:0000313" key="2">
    <source>
        <dbReference type="EMBL" id="KAK7324077.1"/>
    </source>
</evidence>
<protein>
    <submittedName>
        <fullName evidence="2">Uncharacterized protein</fullName>
    </submittedName>
</protein>
<proteinExistence type="predicted"/>
<dbReference type="EMBL" id="JAYMYQ010000006">
    <property type="protein sequence ID" value="KAK7324077.1"/>
    <property type="molecule type" value="Genomic_DNA"/>
</dbReference>